<accession>A0A812U579</accession>
<dbReference type="SMART" id="SM00248">
    <property type="entry name" value="ANK"/>
    <property type="match status" value="7"/>
</dbReference>
<keyword evidence="2 3" id="KW-0040">ANK repeat</keyword>
<feature type="repeat" description="ANK" evidence="3">
    <location>
        <begin position="449"/>
        <end position="481"/>
    </location>
</feature>
<feature type="repeat" description="ANK" evidence="3">
    <location>
        <begin position="384"/>
        <end position="416"/>
    </location>
</feature>
<feature type="repeat" description="ANK" evidence="3">
    <location>
        <begin position="417"/>
        <end position="441"/>
    </location>
</feature>
<evidence type="ECO:0000256" key="3">
    <source>
        <dbReference type="PROSITE-ProRule" id="PRU00023"/>
    </source>
</evidence>
<evidence type="ECO:0000313" key="6">
    <source>
        <dbReference type="Proteomes" id="UP000604046"/>
    </source>
</evidence>
<name>A0A812U579_9DINO</name>
<dbReference type="Pfam" id="PF12796">
    <property type="entry name" value="Ank_2"/>
    <property type="match status" value="3"/>
</dbReference>
<dbReference type="Gene3D" id="2.60.120.650">
    <property type="entry name" value="Cupin"/>
    <property type="match status" value="1"/>
</dbReference>
<keyword evidence="1" id="KW-0677">Repeat</keyword>
<dbReference type="PANTHER" id="PTHR24198">
    <property type="entry name" value="ANKYRIN REPEAT AND PROTEIN KINASE DOMAIN-CONTAINING PROTEIN"/>
    <property type="match status" value="1"/>
</dbReference>
<feature type="domain" description="JmjC" evidence="4">
    <location>
        <begin position="91"/>
        <end position="245"/>
    </location>
</feature>
<dbReference type="Gene3D" id="1.25.40.20">
    <property type="entry name" value="Ankyrin repeat-containing domain"/>
    <property type="match status" value="2"/>
</dbReference>
<dbReference type="PROSITE" id="PS51184">
    <property type="entry name" value="JMJC"/>
    <property type="match status" value="1"/>
</dbReference>
<keyword evidence="6" id="KW-1185">Reference proteome</keyword>
<dbReference type="AlphaFoldDB" id="A0A812U579"/>
<dbReference type="PANTHER" id="PTHR24198:SF165">
    <property type="entry name" value="ANKYRIN REPEAT-CONTAINING PROTEIN-RELATED"/>
    <property type="match status" value="1"/>
</dbReference>
<dbReference type="OrthoDB" id="539213at2759"/>
<dbReference type="EMBL" id="CAJNDS010002645">
    <property type="protein sequence ID" value="CAE7555507.1"/>
    <property type="molecule type" value="Genomic_DNA"/>
</dbReference>
<proteinExistence type="predicted"/>
<dbReference type="InterPro" id="IPR002110">
    <property type="entry name" value="Ankyrin_rpt"/>
</dbReference>
<dbReference type="SUPFAM" id="SSF51197">
    <property type="entry name" value="Clavaminate synthase-like"/>
    <property type="match status" value="1"/>
</dbReference>
<comment type="caution">
    <text evidence="5">The sequence shown here is derived from an EMBL/GenBank/DDBJ whole genome shotgun (WGS) entry which is preliminary data.</text>
</comment>
<evidence type="ECO:0000259" key="4">
    <source>
        <dbReference type="PROSITE" id="PS51184"/>
    </source>
</evidence>
<evidence type="ECO:0000256" key="2">
    <source>
        <dbReference type="ARBA" id="ARBA00023043"/>
    </source>
</evidence>
<dbReference type="SUPFAM" id="SSF48403">
    <property type="entry name" value="Ankyrin repeat"/>
    <property type="match status" value="1"/>
</dbReference>
<organism evidence="5 6">
    <name type="scientific">Symbiodinium natans</name>
    <dbReference type="NCBI Taxonomy" id="878477"/>
    <lineage>
        <taxon>Eukaryota</taxon>
        <taxon>Sar</taxon>
        <taxon>Alveolata</taxon>
        <taxon>Dinophyceae</taxon>
        <taxon>Suessiales</taxon>
        <taxon>Symbiodiniaceae</taxon>
        <taxon>Symbiodinium</taxon>
    </lineage>
</organism>
<sequence>MKWLLAIPLAAAETTSRCDFEVVQADLLQEGFESDYSHPILIQGTPWDKERASLASFRQVFGNYTVRLTHNLEFQSRAGSKPEANTSTFGAWADSLFQQESVPYVFEFCAKDLCQQIESTYGIPPYLKNSCLSLYLNTGTVAKGVAFHQHRQTWGWLLAGRKVWYVAAPGTLQFQPHRHVEEAKLQSARSSGMQRCLQEEGEVVFLPSDYWHATFNKAEWNLAIGGQGEISSSVYDAVRGADVAAVRKMPKEEVKEVLRSAVENGHREVLELLIEAKARVFPRGRDRGWTAVHEAASNVGEQSLLEMLIKHKLDLGATDGGGKVVAHHHPSESVLAFLLEQRADLSAADAGGVTVAHEAALRGNVASIRLLAQAGISLSDQCSNGATPAHFAAYDGHIGVLRELMASRADLYALDHAGGSLLHHAASQGHLSALSLLLDEGIHSGPDGFGRTLMHEAAATGFPQALALLREHGQDPEAKDAQGRSVAQYAAEGGHVEVLKQLVSWGVALPHLNRDAVEDPAVLELLNSGEL</sequence>
<reference evidence="5" key="1">
    <citation type="submission" date="2021-02" db="EMBL/GenBank/DDBJ databases">
        <authorList>
            <person name="Dougan E. K."/>
            <person name="Rhodes N."/>
            <person name="Thang M."/>
            <person name="Chan C."/>
        </authorList>
    </citation>
    <scope>NUCLEOTIDE SEQUENCE</scope>
</reference>
<evidence type="ECO:0000256" key="1">
    <source>
        <dbReference type="ARBA" id="ARBA00022737"/>
    </source>
</evidence>
<dbReference type="PROSITE" id="PS50297">
    <property type="entry name" value="ANK_REP_REGION"/>
    <property type="match status" value="2"/>
</dbReference>
<dbReference type="Proteomes" id="UP000604046">
    <property type="component" value="Unassembled WGS sequence"/>
</dbReference>
<dbReference type="InterPro" id="IPR003347">
    <property type="entry name" value="JmjC_dom"/>
</dbReference>
<evidence type="ECO:0000313" key="5">
    <source>
        <dbReference type="EMBL" id="CAE7555507.1"/>
    </source>
</evidence>
<gene>
    <name evidence="5" type="ORF">SNAT2548_LOCUS31213</name>
</gene>
<protein>
    <recommendedName>
        <fullName evidence="4">JmjC domain-containing protein</fullName>
    </recommendedName>
</protein>
<dbReference type="PROSITE" id="PS50088">
    <property type="entry name" value="ANK_REPEAT"/>
    <property type="match status" value="3"/>
</dbReference>
<dbReference type="InterPro" id="IPR036770">
    <property type="entry name" value="Ankyrin_rpt-contain_sf"/>
</dbReference>